<dbReference type="AlphaFoldDB" id="A0A426XPC8"/>
<evidence type="ECO:0000313" key="1">
    <source>
        <dbReference type="EMBL" id="RRT41275.1"/>
    </source>
</evidence>
<name>A0A426XPC8_ENSVE</name>
<protein>
    <submittedName>
        <fullName evidence="1">Uncharacterized protein</fullName>
    </submittedName>
</protein>
<dbReference type="Proteomes" id="UP000287651">
    <property type="component" value="Unassembled WGS sequence"/>
</dbReference>
<comment type="caution">
    <text evidence="1">The sequence shown here is derived from an EMBL/GenBank/DDBJ whole genome shotgun (WGS) entry which is preliminary data.</text>
</comment>
<gene>
    <name evidence="1" type="ORF">B296_00044263</name>
</gene>
<proteinExistence type="predicted"/>
<reference evidence="1 2" key="1">
    <citation type="journal article" date="2014" name="Agronomy (Basel)">
        <title>A Draft Genome Sequence for Ensete ventricosum, the Drought-Tolerant Tree Against Hunger.</title>
        <authorList>
            <person name="Harrison J."/>
            <person name="Moore K.A."/>
            <person name="Paszkiewicz K."/>
            <person name="Jones T."/>
            <person name="Grant M."/>
            <person name="Ambacheew D."/>
            <person name="Muzemil S."/>
            <person name="Studholme D.J."/>
        </authorList>
    </citation>
    <scope>NUCLEOTIDE SEQUENCE [LARGE SCALE GENOMIC DNA]</scope>
</reference>
<accession>A0A426XPC8</accession>
<organism evidence="1 2">
    <name type="scientific">Ensete ventricosum</name>
    <name type="common">Abyssinian banana</name>
    <name type="synonym">Musa ensete</name>
    <dbReference type="NCBI Taxonomy" id="4639"/>
    <lineage>
        <taxon>Eukaryota</taxon>
        <taxon>Viridiplantae</taxon>
        <taxon>Streptophyta</taxon>
        <taxon>Embryophyta</taxon>
        <taxon>Tracheophyta</taxon>
        <taxon>Spermatophyta</taxon>
        <taxon>Magnoliopsida</taxon>
        <taxon>Liliopsida</taxon>
        <taxon>Zingiberales</taxon>
        <taxon>Musaceae</taxon>
        <taxon>Ensete</taxon>
    </lineage>
</organism>
<evidence type="ECO:0000313" key="2">
    <source>
        <dbReference type="Proteomes" id="UP000287651"/>
    </source>
</evidence>
<dbReference type="EMBL" id="AMZH03018702">
    <property type="protein sequence ID" value="RRT41275.1"/>
    <property type="molecule type" value="Genomic_DNA"/>
</dbReference>
<sequence length="121" mass="12854">MRCTVIACYRRRTCHPMKLLATNKCHCSCNDIDVTVVAISCTGIVIVIGTAIGNGAVQLPRAISGVGHATDGPGRALGWSRVGGSRIKRRSHAGLPQAVELSRIKRQPRAVGATSSDHRVQ</sequence>